<sequence length="465" mass="52012">MKLSKIALSLVAVVGIAQIGGAWYTGKQVEARYGELVNLANKELKVLKAYGVNAEYKDVKIERGFFSSDINYNLVVKNYDGENYIFKGADTLHHGPFPLNRLIKGKLLPVMASDEGILYSPDSLKSVFKDGVVLTTNIDIDYNTNLNGSAKTNAAKSTDGNFEISEVEAEFDTDKNGIGDVNLALDSVAFFNGVNVKFAAKNMEYKFTSEKSEYPYLGLGDYVFNVEKFYVGDNKNKFAMNNLEMEGKGYLDKVSYSSNTKMKTDISMTKNEITQNFGEMKLNADFVGDAKMWNNAIEKMYDDPENSDYATKLFLEAISKGSSLKINDLSLKNKQGKSDIKLDLNVKPFDPDLIQSENEVINTLSKSLLDMKFSIPAFRLMIEQSELLNGETKEDAKYLADTKIKNLIAQAEDDDPFVIDNENIKMKLAIDNGKVELNNRKMSHQEIGQLEMIVIFMLMGAGFNF</sequence>
<evidence type="ECO:0000313" key="1">
    <source>
        <dbReference type="EMBL" id="MDP8086117.1"/>
    </source>
</evidence>
<dbReference type="RefSeq" id="WP_090922748.1">
    <property type="nucleotide sequence ID" value="NZ_CP016180.1"/>
</dbReference>
<dbReference type="InterPro" id="IPR010352">
    <property type="entry name" value="DUF945"/>
</dbReference>
<reference evidence="2" key="1">
    <citation type="submission" date="2016-10" db="EMBL/GenBank/DDBJ databases">
        <authorList>
            <person name="de Groot N.N."/>
        </authorList>
    </citation>
    <scope>NUCLEOTIDE SEQUENCE [LARGE SCALE GENOMIC DNA]</scope>
    <source>
        <strain evidence="2">DSM 24204</strain>
    </source>
</reference>
<evidence type="ECO:0000313" key="4">
    <source>
        <dbReference type="Proteomes" id="UP001224812"/>
    </source>
</evidence>
<evidence type="ECO:0000313" key="2">
    <source>
        <dbReference type="EMBL" id="SEM51326.1"/>
    </source>
</evidence>
<protein>
    <submittedName>
        <fullName evidence="1">DUF945 family protein</fullName>
    </submittedName>
    <submittedName>
        <fullName evidence="2">Uncharacterized conserved protein YdgA, DUF945 family</fullName>
    </submittedName>
</protein>
<reference evidence="1 4" key="3">
    <citation type="journal article" date="2023" name="Front. Microbiol.">
        <title>Phylogeography and host specificity of Pasteurellaceae pathogenic to sea-farmed fish in the north-east Atlantic.</title>
        <authorList>
            <person name="Gulla S."/>
            <person name="Colquhoun D.J."/>
            <person name="Olsen A.B."/>
            <person name="Spilsberg B."/>
            <person name="Lagesen K."/>
            <person name="Aakesson C.P."/>
            <person name="Strom S."/>
            <person name="Manji F."/>
            <person name="Birkbeck T.H."/>
            <person name="Nilsen H.K."/>
        </authorList>
    </citation>
    <scope>NUCLEOTIDE SEQUENCE [LARGE SCALE GENOMIC DNA]</scope>
    <source>
        <strain evidence="1 4">VIO11850</strain>
    </source>
</reference>
<accession>A0A1H7YYW1</accession>
<dbReference type="Proteomes" id="UP000198883">
    <property type="component" value="Unassembled WGS sequence"/>
</dbReference>
<evidence type="ECO:0000313" key="3">
    <source>
        <dbReference type="Proteomes" id="UP000198883"/>
    </source>
</evidence>
<dbReference type="OrthoDB" id="5444681at2"/>
<dbReference type="EMBL" id="JASAVS010000023">
    <property type="protein sequence ID" value="MDP8086117.1"/>
    <property type="molecule type" value="Genomic_DNA"/>
</dbReference>
<keyword evidence="4" id="KW-1185">Reference proteome</keyword>
<dbReference type="AlphaFoldDB" id="A0A1H7YYW1"/>
<dbReference type="GeneID" id="83544602"/>
<dbReference type="STRING" id="97481.SAMN05444853_12130"/>
<name>A0A1H7YYW1_9PAST</name>
<reference evidence="3" key="2">
    <citation type="submission" date="2016-10" db="EMBL/GenBank/DDBJ databases">
        <authorList>
            <person name="Varghese N."/>
            <person name="Submissions S."/>
        </authorList>
    </citation>
    <scope>NUCLEOTIDE SEQUENCE [LARGE SCALE GENOMIC DNA]</scope>
    <source>
        <strain evidence="3">DSM 24204</strain>
    </source>
</reference>
<dbReference type="Proteomes" id="UP001224812">
    <property type="component" value="Unassembled WGS sequence"/>
</dbReference>
<dbReference type="EMBL" id="FOBN01000021">
    <property type="protein sequence ID" value="SEM51326.1"/>
    <property type="molecule type" value="Genomic_DNA"/>
</dbReference>
<proteinExistence type="predicted"/>
<gene>
    <name evidence="1" type="ORF">QJT92_09330</name>
    <name evidence="2" type="ORF">SAMN05444853_12130</name>
</gene>
<organism evidence="2 3">
    <name type="scientific">Phocoenobacter skyensis</name>
    <dbReference type="NCBI Taxonomy" id="97481"/>
    <lineage>
        <taxon>Bacteria</taxon>
        <taxon>Pseudomonadati</taxon>
        <taxon>Pseudomonadota</taxon>
        <taxon>Gammaproteobacteria</taxon>
        <taxon>Pasteurellales</taxon>
        <taxon>Pasteurellaceae</taxon>
        <taxon>Phocoenobacter</taxon>
    </lineage>
</organism>
<dbReference type="Pfam" id="PF06097">
    <property type="entry name" value="DUF945"/>
    <property type="match status" value="1"/>
</dbReference>